<proteinExistence type="predicted"/>
<sequence length="79" mass="8653">MLLERTLLIAIFDLHSPRTSKKPAACRQTATRMSGNSPCLKLVLAKITCAGPCTLRRTPDDTSHEHEYTVANEGRMLGG</sequence>
<evidence type="ECO:0000313" key="3">
    <source>
        <dbReference type="Proteomes" id="UP000688947"/>
    </source>
</evidence>
<name>A0A8T1U9A6_9STRA</name>
<accession>A0A8T1U9A6</accession>
<evidence type="ECO:0000256" key="1">
    <source>
        <dbReference type="SAM" id="MobiDB-lite"/>
    </source>
</evidence>
<organism evidence="2 3">
    <name type="scientific">Phytophthora cactorum</name>
    <dbReference type="NCBI Taxonomy" id="29920"/>
    <lineage>
        <taxon>Eukaryota</taxon>
        <taxon>Sar</taxon>
        <taxon>Stramenopiles</taxon>
        <taxon>Oomycota</taxon>
        <taxon>Peronosporomycetes</taxon>
        <taxon>Peronosporales</taxon>
        <taxon>Peronosporaceae</taxon>
        <taxon>Phytophthora</taxon>
    </lineage>
</organism>
<dbReference type="AlphaFoldDB" id="A0A8T1U9A6"/>
<comment type="caution">
    <text evidence="2">The sequence shown here is derived from an EMBL/GenBank/DDBJ whole genome shotgun (WGS) entry which is preliminary data.</text>
</comment>
<feature type="region of interest" description="Disordered" evidence="1">
    <location>
        <begin position="59"/>
        <end position="79"/>
    </location>
</feature>
<protein>
    <submittedName>
        <fullName evidence="2">Uncharacterized protein</fullName>
    </submittedName>
</protein>
<dbReference type="Proteomes" id="UP000688947">
    <property type="component" value="Unassembled WGS sequence"/>
</dbReference>
<dbReference type="EMBL" id="JAENGZ010000579">
    <property type="protein sequence ID" value="KAG6956890.1"/>
    <property type="molecule type" value="Genomic_DNA"/>
</dbReference>
<evidence type="ECO:0000313" key="2">
    <source>
        <dbReference type="EMBL" id="KAG6956890.1"/>
    </source>
</evidence>
<feature type="compositionally biased region" description="Basic and acidic residues" evidence="1">
    <location>
        <begin position="59"/>
        <end position="68"/>
    </location>
</feature>
<gene>
    <name evidence="2" type="ORF">JG687_00010315</name>
</gene>
<reference evidence="2" key="1">
    <citation type="submission" date="2021-01" db="EMBL/GenBank/DDBJ databases">
        <title>Phytophthora aleatoria, a newly-described species from Pinus radiata is distinct from Phytophthora cactorum isolates based on comparative genomics.</title>
        <authorList>
            <person name="Mcdougal R."/>
            <person name="Panda P."/>
            <person name="Williams N."/>
            <person name="Studholme D.J."/>
        </authorList>
    </citation>
    <scope>NUCLEOTIDE SEQUENCE</scope>
    <source>
        <strain evidence="2">NZFS 3830</strain>
    </source>
</reference>